<comment type="caution">
    <text evidence="2">The sequence shown here is derived from an EMBL/GenBank/DDBJ whole genome shotgun (WGS) entry which is preliminary data.</text>
</comment>
<dbReference type="Proteomes" id="UP000005297">
    <property type="component" value="Unassembled WGS sequence"/>
</dbReference>
<dbReference type="HOGENOM" id="CLU_1978857_0_0_0"/>
<keyword evidence="3" id="KW-1185">Reference proteome</keyword>
<evidence type="ECO:0000259" key="1">
    <source>
        <dbReference type="Pfam" id="PF16998"/>
    </source>
</evidence>
<evidence type="ECO:0000313" key="3">
    <source>
        <dbReference type="Proteomes" id="UP000005297"/>
    </source>
</evidence>
<proteinExistence type="predicted"/>
<dbReference type="eggNOG" id="COG4520">
    <property type="taxonomic scope" value="Bacteria"/>
</dbReference>
<dbReference type="OrthoDB" id="5291997at2"/>
<dbReference type="EMBL" id="AATS01000014">
    <property type="protein sequence ID" value="EAU53971.1"/>
    <property type="molecule type" value="Genomic_DNA"/>
</dbReference>
<feature type="domain" description="Surface antigen" evidence="1">
    <location>
        <begin position="62"/>
        <end position="125"/>
    </location>
</feature>
<protein>
    <submittedName>
        <fullName evidence="2">17 kDa surface antigen</fullName>
    </submittedName>
</protein>
<dbReference type="InterPro" id="IPR032635">
    <property type="entry name" value="Anti_2"/>
</dbReference>
<evidence type="ECO:0000313" key="2">
    <source>
        <dbReference type="EMBL" id="EAU53971.1"/>
    </source>
</evidence>
<accession>Q0EXE5</accession>
<dbReference type="Pfam" id="PF16998">
    <property type="entry name" value="17kDa_Anti_2"/>
    <property type="match status" value="1"/>
</dbReference>
<name>Q0EXE5_9PROT</name>
<reference evidence="2 3" key="1">
    <citation type="submission" date="2006-09" db="EMBL/GenBank/DDBJ databases">
        <authorList>
            <person name="Emerson D."/>
            <person name="Ferriera S."/>
            <person name="Johnson J."/>
            <person name="Kravitz S."/>
            <person name="Halpern A."/>
            <person name="Remington K."/>
            <person name="Beeson K."/>
            <person name="Tran B."/>
            <person name="Rogers Y.-H."/>
            <person name="Friedman R."/>
            <person name="Venter J.C."/>
        </authorList>
    </citation>
    <scope>NUCLEOTIDE SEQUENCE [LARGE SCALE GENOMIC DNA]</scope>
    <source>
        <strain evidence="2 3">PV-1</strain>
    </source>
</reference>
<dbReference type="AlphaFoldDB" id="Q0EXE5"/>
<dbReference type="InParanoid" id="Q0EXE5"/>
<organism evidence="2 3">
    <name type="scientific">Mariprofundus ferrooxydans PV-1</name>
    <dbReference type="NCBI Taxonomy" id="314345"/>
    <lineage>
        <taxon>Bacteria</taxon>
        <taxon>Pseudomonadati</taxon>
        <taxon>Pseudomonadota</taxon>
        <taxon>Candidatius Mariprofundia</taxon>
        <taxon>Mariprofundales</taxon>
        <taxon>Mariprofundaceae</taxon>
        <taxon>Mariprofundus</taxon>
    </lineage>
</organism>
<sequence length="126" mass="14446">MHKYLVYMLFGLFMIPVSGCQSDRPMISEGNLSSVLAGSEINRYMDTTDEMQAQLALEYNQDRQARKWQNDNTGARFITTPTSTYRNVSGQNCRAFQTEIFVDNKKESARGTACRQPDDGTWKLMR</sequence>
<gene>
    <name evidence="2" type="ORF">SPV1_13272</name>
</gene>
<dbReference type="RefSeq" id="WP_009850167.1">
    <property type="nucleotide sequence ID" value="NZ_DS022294.1"/>
</dbReference>